<protein>
    <recommendedName>
        <fullName evidence="9">Ribonuclease</fullName>
        <ecNumber evidence="9">3.1.26.4</ecNumber>
    </recommendedName>
</protein>
<dbReference type="KEGG" id="csl:COCSUDRAFT_52356"/>
<comment type="function">
    <text evidence="9">Endonuclease that specifically degrades the RNA of RNA-DNA hybrids.</text>
</comment>
<evidence type="ECO:0000256" key="1">
    <source>
        <dbReference type="ARBA" id="ARBA00000077"/>
    </source>
</evidence>
<dbReference type="GO" id="GO:0003723">
    <property type="term" value="F:RNA binding"/>
    <property type="evidence" value="ECO:0007669"/>
    <property type="project" value="UniProtKB-UniRule"/>
</dbReference>
<gene>
    <name evidence="11" type="ORF">COCSUDRAFT_52356</name>
</gene>
<dbReference type="PANTHER" id="PTHR10954:SF7">
    <property type="entry name" value="RIBONUCLEASE H2 SUBUNIT A"/>
    <property type="match status" value="1"/>
</dbReference>
<dbReference type="PANTHER" id="PTHR10954">
    <property type="entry name" value="RIBONUCLEASE H2 SUBUNIT A"/>
    <property type="match status" value="1"/>
</dbReference>
<dbReference type="Gene3D" id="1.10.10.460">
    <property type="entry name" value="Ribonuclease hii. Domain 2"/>
    <property type="match status" value="1"/>
</dbReference>
<evidence type="ECO:0000259" key="10">
    <source>
        <dbReference type="PROSITE" id="PS51975"/>
    </source>
</evidence>
<dbReference type="InterPro" id="IPR024567">
    <property type="entry name" value="RNase_HII/HIII_dom"/>
</dbReference>
<evidence type="ECO:0000256" key="6">
    <source>
        <dbReference type="ARBA" id="ARBA00022759"/>
    </source>
</evidence>
<dbReference type="FunFam" id="1.10.10.460:FF:000001">
    <property type="entry name" value="Ribonuclease"/>
    <property type="match status" value="1"/>
</dbReference>
<evidence type="ECO:0000256" key="2">
    <source>
        <dbReference type="ARBA" id="ARBA00001946"/>
    </source>
</evidence>
<dbReference type="InterPro" id="IPR036397">
    <property type="entry name" value="RNaseH_sf"/>
</dbReference>
<dbReference type="NCBIfam" id="TIGR00729">
    <property type="entry name" value="ribonuclease HII"/>
    <property type="match status" value="1"/>
</dbReference>
<dbReference type="GO" id="GO:0046872">
    <property type="term" value="F:metal ion binding"/>
    <property type="evidence" value="ECO:0007669"/>
    <property type="project" value="UniProtKB-KW"/>
</dbReference>
<feature type="binding site" evidence="8">
    <location>
        <position position="72"/>
    </location>
    <ligand>
        <name>a divalent metal cation</name>
        <dbReference type="ChEBI" id="CHEBI:60240"/>
    </ligand>
</feature>
<reference evidence="11 12" key="1">
    <citation type="journal article" date="2012" name="Genome Biol.">
        <title>The genome of the polar eukaryotic microalga coccomyxa subellipsoidea reveals traits of cold adaptation.</title>
        <authorList>
            <person name="Blanc G."/>
            <person name="Agarkova I."/>
            <person name="Grimwood J."/>
            <person name="Kuo A."/>
            <person name="Brueggeman A."/>
            <person name="Dunigan D."/>
            <person name="Gurnon J."/>
            <person name="Ladunga I."/>
            <person name="Lindquist E."/>
            <person name="Lucas S."/>
            <person name="Pangilinan J."/>
            <person name="Proschold T."/>
            <person name="Salamov A."/>
            <person name="Schmutz J."/>
            <person name="Weeks D."/>
            <person name="Yamada T."/>
            <person name="Claverie J.M."/>
            <person name="Grigoriev I."/>
            <person name="Van Etten J."/>
            <person name="Lomsadze A."/>
            <person name="Borodovsky M."/>
        </authorList>
    </citation>
    <scope>NUCLEOTIDE SEQUENCE [LARGE SCALE GENOMIC DNA]</scope>
    <source>
        <strain evidence="11 12">C-169</strain>
    </source>
</reference>
<name>I0Z788_COCSC</name>
<comment type="similarity">
    <text evidence="3">Belongs to the RNase HII family. Eukaryotic subfamily.</text>
</comment>
<evidence type="ECO:0000256" key="5">
    <source>
        <dbReference type="ARBA" id="ARBA00022723"/>
    </source>
</evidence>
<dbReference type="GO" id="GO:0006298">
    <property type="term" value="P:mismatch repair"/>
    <property type="evidence" value="ECO:0007669"/>
    <property type="project" value="TreeGrafter"/>
</dbReference>
<accession>I0Z788</accession>
<dbReference type="eggNOG" id="KOG2299">
    <property type="taxonomic scope" value="Eukaryota"/>
</dbReference>
<comment type="cofactor">
    <cofactor evidence="8">
        <name>Mn(2+)</name>
        <dbReference type="ChEBI" id="CHEBI:29035"/>
    </cofactor>
    <cofactor evidence="8">
        <name>Mg(2+)</name>
        <dbReference type="ChEBI" id="CHEBI:18420"/>
    </cofactor>
    <text evidence="8">Manganese or magnesium. Binds 1 divalent metal ion per monomer in the absence of substrate. May bind a second metal ion after substrate binding.</text>
</comment>
<dbReference type="GO" id="GO:0032299">
    <property type="term" value="C:ribonuclease H2 complex"/>
    <property type="evidence" value="ECO:0007669"/>
    <property type="project" value="TreeGrafter"/>
</dbReference>
<dbReference type="Gene3D" id="3.30.420.10">
    <property type="entry name" value="Ribonuclease H-like superfamily/Ribonuclease H"/>
    <property type="match status" value="1"/>
</dbReference>
<dbReference type="InterPro" id="IPR004649">
    <property type="entry name" value="RNase_H2_suA"/>
</dbReference>
<dbReference type="OrthoDB" id="7462577at2759"/>
<evidence type="ECO:0000313" key="12">
    <source>
        <dbReference type="Proteomes" id="UP000007264"/>
    </source>
</evidence>
<keyword evidence="6 8" id="KW-0255">Endonuclease</keyword>
<organism evidence="11 12">
    <name type="scientific">Coccomyxa subellipsoidea (strain C-169)</name>
    <name type="common">Green microalga</name>
    <dbReference type="NCBI Taxonomy" id="574566"/>
    <lineage>
        <taxon>Eukaryota</taxon>
        <taxon>Viridiplantae</taxon>
        <taxon>Chlorophyta</taxon>
        <taxon>core chlorophytes</taxon>
        <taxon>Trebouxiophyceae</taxon>
        <taxon>Trebouxiophyceae incertae sedis</taxon>
        <taxon>Coccomyxaceae</taxon>
        <taxon>Coccomyxa</taxon>
        <taxon>Coccomyxa subellipsoidea</taxon>
    </lineage>
</organism>
<feature type="binding site" evidence="8">
    <location>
        <position position="178"/>
    </location>
    <ligand>
        <name>a divalent metal cation</name>
        <dbReference type="ChEBI" id="CHEBI:60240"/>
    </ligand>
</feature>
<dbReference type="AlphaFoldDB" id="I0Z788"/>
<keyword evidence="7 8" id="KW-0378">Hydrolase</keyword>
<dbReference type="PROSITE" id="PS51975">
    <property type="entry name" value="RNASE_H_2"/>
    <property type="match status" value="1"/>
</dbReference>
<dbReference type="GeneID" id="17044517"/>
<dbReference type="Proteomes" id="UP000007264">
    <property type="component" value="Unassembled WGS sequence"/>
</dbReference>
<keyword evidence="12" id="KW-1185">Reference proteome</keyword>
<evidence type="ECO:0000256" key="4">
    <source>
        <dbReference type="ARBA" id="ARBA00022722"/>
    </source>
</evidence>
<proteinExistence type="inferred from homology"/>
<dbReference type="InterPro" id="IPR012337">
    <property type="entry name" value="RNaseH-like_sf"/>
</dbReference>
<dbReference type="EMBL" id="AGSI01000002">
    <property type="protein sequence ID" value="EIE26507.1"/>
    <property type="molecule type" value="Genomic_DNA"/>
</dbReference>
<evidence type="ECO:0000256" key="3">
    <source>
        <dbReference type="ARBA" id="ARBA00007058"/>
    </source>
</evidence>
<evidence type="ECO:0000256" key="9">
    <source>
        <dbReference type="RuleBase" id="RU003515"/>
    </source>
</evidence>
<evidence type="ECO:0000256" key="8">
    <source>
        <dbReference type="PROSITE-ProRule" id="PRU01319"/>
    </source>
</evidence>
<dbReference type="InterPro" id="IPR001352">
    <property type="entry name" value="RNase_HII/HIII"/>
</dbReference>
<dbReference type="CDD" id="cd07181">
    <property type="entry name" value="RNase_HII_eukaryota_like"/>
    <property type="match status" value="1"/>
</dbReference>
<dbReference type="EC" id="3.1.26.4" evidence="9"/>
<comment type="cofactor">
    <cofactor evidence="2">
        <name>Mg(2+)</name>
        <dbReference type="ChEBI" id="CHEBI:18420"/>
    </cofactor>
</comment>
<feature type="domain" description="RNase H type-2" evidence="10">
    <location>
        <begin position="65"/>
        <end position="286"/>
    </location>
</feature>
<dbReference type="SUPFAM" id="SSF53098">
    <property type="entry name" value="Ribonuclease H-like"/>
    <property type="match status" value="1"/>
</dbReference>
<dbReference type="InterPro" id="IPR023160">
    <property type="entry name" value="RNase_HII_hlx-loop-hlx_cap_dom"/>
</dbReference>
<dbReference type="RefSeq" id="XP_005651051.1">
    <property type="nucleotide sequence ID" value="XM_005650994.1"/>
</dbReference>
<keyword evidence="4 8" id="KW-0540">Nuclease</keyword>
<keyword evidence="5 8" id="KW-0479">Metal-binding</keyword>
<comment type="catalytic activity">
    <reaction evidence="1 8 9">
        <text>Endonucleolytic cleavage to 5'-phosphomonoester.</text>
        <dbReference type="EC" id="3.1.26.4"/>
    </reaction>
</comment>
<sequence>MPLELHAFHRNFVEFNYVRSVRNSRIALQIIGSCGRKTSVCHSFTSDTMSALPASHPAADWFAQDCFMGIDEAGRGPVLGPMVYGCAYSAMSQMEALSQRSFADSKTLKEERRESLFQEIKEDASIGTAVDILDARTISAQMLHSQRESLNVLANNATFRLIEGVLELGVRLREVYVDTVGEASRHQARLTERFPGIRFIVCPKADSLYPIVSAASIVAKVTRDRLVKDFSIAEKVEVGRQTGSGYPGDPDTKAWLQEHIDPVFGFPSIVRFSWSTASKILETGAVPVQWECDEEQDGSQGQQVLAFGNKPARAQVSTGVGRHAFFRAHKLQRVANF</sequence>
<feature type="binding site" evidence="8">
    <location>
        <position position="71"/>
    </location>
    <ligand>
        <name>a divalent metal cation</name>
        <dbReference type="ChEBI" id="CHEBI:60240"/>
    </ligand>
</feature>
<evidence type="ECO:0000313" key="11">
    <source>
        <dbReference type="EMBL" id="EIE26507.1"/>
    </source>
</evidence>
<dbReference type="STRING" id="574566.I0Z788"/>
<dbReference type="GO" id="GO:0004523">
    <property type="term" value="F:RNA-DNA hybrid ribonuclease activity"/>
    <property type="evidence" value="ECO:0007669"/>
    <property type="project" value="UniProtKB-UniRule"/>
</dbReference>
<evidence type="ECO:0000256" key="7">
    <source>
        <dbReference type="ARBA" id="ARBA00022801"/>
    </source>
</evidence>
<dbReference type="FunFam" id="3.30.420.10:FF:000016">
    <property type="entry name" value="Ribonuclease"/>
    <property type="match status" value="1"/>
</dbReference>
<comment type="caution">
    <text evidence="11">The sequence shown here is derived from an EMBL/GenBank/DDBJ whole genome shotgun (WGS) entry which is preliminary data.</text>
</comment>
<dbReference type="Pfam" id="PF01351">
    <property type="entry name" value="RNase_HII"/>
    <property type="match status" value="1"/>
</dbReference>
<dbReference type="GO" id="GO:0043137">
    <property type="term" value="P:DNA replication, removal of RNA primer"/>
    <property type="evidence" value="ECO:0007669"/>
    <property type="project" value="TreeGrafter"/>
</dbReference>